<proteinExistence type="inferred from homology"/>
<protein>
    <recommendedName>
        <fullName evidence="5">ABC transporter domain-containing protein</fullName>
    </recommendedName>
</protein>
<dbReference type="SMART" id="SM00382">
    <property type="entry name" value="AAA"/>
    <property type="match status" value="1"/>
</dbReference>
<dbReference type="Gene3D" id="3.40.50.300">
    <property type="entry name" value="P-loop containing nucleotide triphosphate hydrolases"/>
    <property type="match status" value="1"/>
</dbReference>
<dbReference type="EMBL" id="UINC01115989">
    <property type="protein sequence ID" value="SVC87410.1"/>
    <property type="molecule type" value="Genomic_DNA"/>
</dbReference>
<sequence>MNEQTHPSSSHSIIQVRNLRKDFGYLQALSGVSFDLNKGEFLTIFGPNGAGKTTLIKILTGLMRPTSGSAIIDGFDVLECDAELRNQIGVISHATCLYPDLTALENLLFYAKLYCLDDPEERANESIKAAGLQLRRHDQVRTYSRGMQQRMAIARATLHNPSVLFLDEPFTGLDLSATNALKDQLHDLHTDKRTIIM</sequence>
<keyword evidence="3" id="KW-0547">Nucleotide-binding</keyword>
<dbReference type="InterPro" id="IPR003593">
    <property type="entry name" value="AAA+_ATPase"/>
</dbReference>
<organism evidence="6">
    <name type="scientific">marine metagenome</name>
    <dbReference type="NCBI Taxonomy" id="408172"/>
    <lineage>
        <taxon>unclassified sequences</taxon>
        <taxon>metagenomes</taxon>
        <taxon>ecological metagenomes</taxon>
    </lineage>
</organism>
<name>A0A382QRB9_9ZZZZ</name>
<evidence type="ECO:0000256" key="1">
    <source>
        <dbReference type="ARBA" id="ARBA00005417"/>
    </source>
</evidence>
<feature type="non-terminal residue" evidence="6">
    <location>
        <position position="197"/>
    </location>
</feature>
<dbReference type="PANTHER" id="PTHR42711">
    <property type="entry name" value="ABC TRANSPORTER ATP-BINDING PROTEIN"/>
    <property type="match status" value="1"/>
</dbReference>
<comment type="similarity">
    <text evidence="1">Belongs to the ABC transporter superfamily.</text>
</comment>
<reference evidence="6" key="1">
    <citation type="submission" date="2018-05" db="EMBL/GenBank/DDBJ databases">
        <authorList>
            <person name="Lanie J.A."/>
            <person name="Ng W.-L."/>
            <person name="Kazmierczak K.M."/>
            <person name="Andrzejewski T.M."/>
            <person name="Davidsen T.M."/>
            <person name="Wayne K.J."/>
            <person name="Tettelin H."/>
            <person name="Glass J.I."/>
            <person name="Rusch D."/>
            <person name="Podicherti R."/>
            <person name="Tsui H.-C.T."/>
            <person name="Winkler M.E."/>
        </authorList>
    </citation>
    <scope>NUCLEOTIDE SEQUENCE</scope>
</reference>
<keyword evidence="4" id="KW-0067">ATP-binding</keyword>
<evidence type="ECO:0000313" key="6">
    <source>
        <dbReference type="EMBL" id="SVC87410.1"/>
    </source>
</evidence>
<dbReference type="SUPFAM" id="SSF52540">
    <property type="entry name" value="P-loop containing nucleoside triphosphate hydrolases"/>
    <property type="match status" value="1"/>
</dbReference>
<evidence type="ECO:0000256" key="2">
    <source>
        <dbReference type="ARBA" id="ARBA00022448"/>
    </source>
</evidence>
<dbReference type="InterPro" id="IPR027417">
    <property type="entry name" value="P-loop_NTPase"/>
</dbReference>
<dbReference type="AlphaFoldDB" id="A0A382QRB9"/>
<dbReference type="PANTHER" id="PTHR42711:SF5">
    <property type="entry name" value="ABC TRANSPORTER ATP-BINDING PROTEIN NATA"/>
    <property type="match status" value="1"/>
</dbReference>
<dbReference type="GO" id="GO:0005524">
    <property type="term" value="F:ATP binding"/>
    <property type="evidence" value="ECO:0007669"/>
    <property type="project" value="UniProtKB-KW"/>
</dbReference>
<dbReference type="GO" id="GO:0016887">
    <property type="term" value="F:ATP hydrolysis activity"/>
    <property type="evidence" value="ECO:0007669"/>
    <property type="project" value="InterPro"/>
</dbReference>
<dbReference type="PROSITE" id="PS50893">
    <property type="entry name" value="ABC_TRANSPORTER_2"/>
    <property type="match status" value="1"/>
</dbReference>
<evidence type="ECO:0000256" key="4">
    <source>
        <dbReference type="ARBA" id="ARBA00022840"/>
    </source>
</evidence>
<gene>
    <name evidence="6" type="ORF">METZ01_LOCUS340264</name>
</gene>
<dbReference type="CDD" id="cd03230">
    <property type="entry name" value="ABC_DR_subfamily_A"/>
    <property type="match status" value="1"/>
</dbReference>
<evidence type="ECO:0000256" key="3">
    <source>
        <dbReference type="ARBA" id="ARBA00022741"/>
    </source>
</evidence>
<evidence type="ECO:0000259" key="5">
    <source>
        <dbReference type="PROSITE" id="PS50893"/>
    </source>
</evidence>
<accession>A0A382QRB9</accession>
<dbReference type="Pfam" id="PF00005">
    <property type="entry name" value="ABC_tran"/>
    <property type="match status" value="1"/>
</dbReference>
<dbReference type="InterPro" id="IPR003439">
    <property type="entry name" value="ABC_transporter-like_ATP-bd"/>
</dbReference>
<keyword evidence="2" id="KW-0813">Transport</keyword>
<feature type="non-terminal residue" evidence="6">
    <location>
        <position position="1"/>
    </location>
</feature>
<dbReference type="InterPro" id="IPR050763">
    <property type="entry name" value="ABC_transporter_ATP-binding"/>
</dbReference>
<feature type="domain" description="ABC transporter" evidence="5">
    <location>
        <begin position="14"/>
        <end position="197"/>
    </location>
</feature>